<dbReference type="OrthoDB" id="7025426at2759"/>
<dbReference type="GO" id="GO:0043043">
    <property type="term" value="P:peptide biosynthetic process"/>
    <property type="evidence" value="ECO:0007669"/>
    <property type="project" value="InterPro"/>
</dbReference>
<dbReference type="GO" id="GO:0005829">
    <property type="term" value="C:cytosol"/>
    <property type="evidence" value="ECO:0007669"/>
    <property type="project" value="UniProtKB-ARBA"/>
</dbReference>
<comment type="caution">
    <text evidence="3">The sequence shown here is derived from an EMBL/GenBank/DDBJ whole genome shotgun (WGS) entry which is preliminary data.</text>
</comment>
<keyword evidence="1" id="KW-0812">Transmembrane</keyword>
<dbReference type="Pfam" id="PF09285">
    <property type="entry name" value="Elong-fact-P_C"/>
    <property type="match status" value="1"/>
</dbReference>
<accession>A0A2U1Q2D6</accession>
<keyword evidence="4" id="KW-1185">Reference proteome</keyword>
<dbReference type="STRING" id="35608.A0A2U1Q2D6"/>
<dbReference type="EMBL" id="PKPP01000486">
    <property type="protein sequence ID" value="PWA92166.1"/>
    <property type="molecule type" value="Genomic_DNA"/>
</dbReference>
<proteinExistence type="predicted"/>
<keyword evidence="1" id="KW-1133">Transmembrane helix</keyword>
<dbReference type="Gene3D" id="2.40.50.140">
    <property type="entry name" value="Nucleic acid-binding proteins"/>
    <property type="match status" value="1"/>
</dbReference>
<evidence type="ECO:0000259" key="2">
    <source>
        <dbReference type="SMART" id="SM00841"/>
    </source>
</evidence>
<dbReference type="SUPFAM" id="SSF50249">
    <property type="entry name" value="Nucleic acid-binding proteins"/>
    <property type="match status" value="1"/>
</dbReference>
<keyword evidence="1" id="KW-0472">Membrane</keyword>
<feature type="transmembrane region" description="Helical" evidence="1">
    <location>
        <begin position="237"/>
        <end position="259"/>
    </location>
</feature>
<dbReference type="FunFam" id="2.40.50.140:FF:000004">
    <property type="entry name" value="Elongation factor P"/>
    <property type="match status" value="1"/>
</dbReference>
<dbReference type="SMART" id="SM00841">
    <property type="entry name" value="Elong-fact-P_C"/>
    <property type="match status" value="1"/>
</dbReference>
<evidence type="ECO:0000256" key="1">
    <source>
        <dbReference type="SAM" id="Phobius"/>
    </source>
</evidence>
<feature type="domain" description="Elongation factor P C-terminal" evidence="2">
    <location>
        <begin position="15"/>
        <end position="67"/>
    </location>
</feature>
<protein>
    <recommendedName>
        <fullName evidence="2">Elongation factor P C-terminal domain-containing protein</fullName>
    </recommendedName>
</protein>
<dbReference type="InterPro" id="IPR015365">
    <property type="entry name" value="Elong-fact-P_C"/>
</dbReference>
<sequence length="282" mass="31122">MAALVIEFIIYNLAKVVELDPGLKGDTSQGGTKQGTVEASAVINVLLFVDRGQEIVVDIRTGYFLFFNTETGNHQLQPEILCSCSGPSNSALDKIVLRLLLTGLNGHHSFGVVSMGDMVIGKMGRLDRLGDGSKRFICHADKGAKLTDSHHVNQHMLLCYLLSSKSTLVGVRVAGQILVQVRLARLVLHYFSILASWSFLVTSWQVLFLTLLAVSYLEYQLLYDFLQAFVMKMTLGTFLKLFGSSQCTSFIWSCIYGLPATPKIRNLARHGDMLASALRKKS</sequence>
<evidence type="ECO:0000313" key="3">
    <source>
        <dbReference type="EMBL" id="PWA92166.1"/>
    </source>
</evidence>
<dbReference type="Proteomes" id="UP000245207">
    <property type="component" value="Unassembled WGS sequence"/>
</dbReference>
<dbReference type="AlphaFoldDB" id="A0A2U1Q2D6"/>
<feature type="transmembrane region" description="Helical" evidence="1">
    <location>
        <begin position="190"/>
        <end position="217"/>
    </location>
</feature>
<reference evidence="3 4" key="1">
    <citation type="journal article" date="2018" name="Mol. Plant">
        <title>The genome of Artemisia annua provides insight into the evolution of Asteraceae family and artemisinin biosynthesis.</title>
        <authorList>
            <person name="Shen Q."/>
            <person name="Zhang L."/>
            <person name="Liao Z."/>
            <person name="Wang S."/>
            <person name="Yan T."/>
            <person name="Shi P."/>
            <person name="Liu M."/>
            <person name="Fu X."/>
            <person name="Pan Q."/>
            <person name="Wang Y."/>
            <person name="Lv Z."/>
            <person name="Lu X."/>
            <person name="Zhang F."/>
            <person name="Jiang W."/>
            <person name="Ma Y."/>
            <person name="Chen M."/>
            <person name="Hao X."/>
            <person name="Li L."/>
            <person name="Tang Y."/>
            <person name="Lv G."/>
            <person name="Zhou Y."/>
            <person name="Sun X."/>
            <person name="Brodelius P.E."/>
            <person name="Rose J.K.C."/>
            <person name="Tang K."/>
        </authorList>
    </citation>
    <scope>NUCLEOTIDE SEQUENCE [LARGE SCALE GENOMIC DNA]</scope>
    <source>
        <strain evidence="4">cv. Huhao1</strain>
        <tissue evidence="3">Leaf</tissue>
    </source>
</reference>
<evidence type="ECO:0000313" key="4">
    <source>
        <dbReference type="Proteomes" id="UP000245207"/>
    </source>
</evidence>
<organism evidence="3 4">
    <name type="scientific">Artemisia annua</name>
    <name type="common">Sweet wormwood</name>
    <dbReference type="NCBI Taxonomy" id="35608"/>
    <lineage>
        <taxon>Eukaryota</taxon>
        <taxon>Viridiplantae</taxon>
        <taxon>Streptophyta</taxon>
        <taxon>Embryophyta</taxon>
        <taxon>Tracheophyta</taxon>
        <taxon>Spermatophyta</taxon>
        <taxon>Magnoliopsida</taxon>
        <taxon>eudicotyledons</taxon>
        <taxon>Gunneridae</taxon>
        <taxon>Pentapetalae</taxon>
        <taxon>asterids</taxon>
        <taxon>campanulids</taxon>
        <taxon>Asterales</taxon>
        <taxon>Asteraceae</taxon>
        <taxon>Asteroideae</taxon>
        <taxon>Anthemideae</taxon>
        <taxon>Artemisiinae</taxon>
        <taxon>Artemisia</taxon>
    </lineage>
</organism>
<gene>
    <name evidence="3" type="ORF">CTI12_AA082300</name>
</gene>
<name>A0A2U1Q2D6_ARTAN</name>
<dbReference type="InterPro" id="IPR012340">
    <property type="entry name" value="NA-bd_OB-fold"/>
</dbReference>